<dbReference type="EMBL" id="WKPI01000001">
    <property type="protein sequence ID" value="MSC31683.1"/>
    <property type="molecule type" value="Genomic_DNA"/>
</dbReference>
<gene>
    <name evidence="3" type="ORF">GKD88_00905</name>
    <name evidence="2" type="ORF">GKE08_00895</name>
</gene>
<evidence type="ECO:0000313" key="5">
    <source>
        <dbReference type="Proteomes" id="UP000480929"/>
    </source>
</evidence>
<dbReference type="OrthoDB" id="2654915at2"/>
<evidence type="ECO:0000313" key="2">
    <source>
        <dbReference type="EMBL" id="MSA87887.1"/>
    </source>
</evidence>
<sequence length="1176" mass="133342">MKTRRIIVPLILIHLLFSLMPVQADCTVMLFYSVKDWVAHQDFWDSEFTSDQQMVINSQQITAQFNALGTFSNPRRTDWEVLAGLKTLTVNGNENPDDPNFIAAFFGKPIHIRDLQMEVQGWSENGEELEKTVWVNAEMNWVNGRAELTSGEQVLSTKEKRITLNLQEREIRNLYVVFNESGPQCHYQLSYFQIPQYEVKEHIRWTPEKIENTDIRQVTVCLNGGTFNPDGTQGIWKKESAGVFTPSTSLLVQQEAEIQNQSDFYDYGRGGSIPAYANPDVVKGLDSYANLIQGWYTEEQGGGFRYRYYSYGSKGKAWPWIETKPGWGVQYTANPIYWTQNGNLPHQIWSSDDAGWCQHTTGSRSTPCYKYEGHSTNARLNSYDVTVVTYKNLYDPKEHWIAEARYTLIDTLTQQKTDLGRMDGSPFAYTLDQSGRWQIEAWLQDEAGNTATVTSDHFLIDNIAPEVQFNPSGDETWKRQPIVISTEILDKHSGVKRWRWAISVDGGMHFGRYGEWQETPSVSLTLNQNGLNVIKVEAEDQAGNRSVTISDSYKIDQLPPVSERSWIEDETGKVLADGNQVFTNWINGSAQLSVHTGKVEDRPANFNSGVHSVVAKTSQDKINLIPQNGMWSAPLSNDKEGRQTLTLTACDHAQNCADIADLEWRADLHGPQIDWTLTPNDWTNTDVLIQIQAKDELSGVESLDVVQKVVQGEKAQFTVKENGKYQVSAQDYAGNITTVEVPVGNIDRLPPWAVFDPVEAETDDNEIEVSVTPQDDLSGVKRWRYRITYDEGQSFIRTSPWFEDETEQKVILTMAGQCQIVVEIEDRAGNEGTSISGYYQLHEGDASAGQLFVPAAHPGQVENAMLHVICAGCNPQKQQTVTVWLQDEVIFEQQLPALPEQTVRIPFELESETAQMRARVDYELDKDPDNNELLLNIAMISRQFKQTSEEQLEFNGPVMFTVTQGEDSSVANETLTLISPYPEGSYFAGEGIEAAIQYHYVNECAFISDWACIADTKLINAETSAVFDQGALPVREKYAVENHYEVPLQRLGDSFILPMMWATQYEGKINNEPVFENLDEDDQILEAGHRWYTNPLQDPKELTYMLQGQNLAVNEFSFRLLRTAMIDSRLKDQYRIKFADPQDVLTFDTPLWQPYLDWFAQLAGKEPLATGLPKQN</sequence>
<evidence type="ECO:0000313" key="3">
    <source>
        <dbReference type="EMBL" id="MSC31683.1"/>
    </source>
</evidence>
<organism evidence="2 4">
    <name type="scientific">Holdemania massiliensis</name>
    <dbReference type="NCBI Taxonomy" id="1468449"/>
    <lineage>
        <taxon>Bacteria</taxon>
        <taxon>Bacillati</taxon>
        <taxon>Bacillota</taxon>
        <taxon>Erysipelotrichia</taxon>
        <taxon>Erysipelotrichales</taxon>
        <taxon>Erysipelotrichaceae</taxon>
        <taxon>Holdemania</taxon>
    </lineage>
</organism>
<reference evidence="4 5" key="1">
    <citation type="journal article" date="2019" name="Nat. Med.">
        <title>A library of human gut bacterial isolates paired with longitudinal multiomics data enables mechanistic microbiome research.</title>
        <authorList>
            <person name="Poyet M."/>
            <person name="Groussin M."/>
            <person name="Gibbons S.M."/>
            <person name="Avila-Pacheco J."/>
            <person name="Jiang X."/>
            <person name="Kearney S.M."/>
            <person name="Perrotta A.R."/>
            <person name="Berdy B."/>
            <person name="Zhao S."/>
            <person name="Lieberman T.D."/>
            <person name="Swanson P.K."/>
            <person name="Smith M."/>
            <person name="Roesemann S."/>
            <person name="Alexander J.E."/>
            <person name="Rich S.A."/>
            <person name="Livny J."/>
            <person name="Vlamakis H."/>
            <person name="Clish C."/>
            <person name="Bullock K."/>
            <person name="Deik A."/>
            <person name="Scott J."/>
            <person name="Pierce K.A."/>
            <person name="Xavier R.J."/>
            <person name="Alm E.J."/>
        </authorList>
    </citation>
    <scope>NUCLEOTIDE SEQUENCE [LARGE SCALE GENOMIC DNA]</scope>
    <source>
        <strain evidence="2 4">BIOML-A4</strain>
        <strain evidence="3 5">BIOML-A5</strain>
    </source>
</reference>
<dbReference type="RefSeq" id="WP_154237557.1">
    <property type="nucleotide sequence ID" value="NZ_CALJPI010000086.1"/>
</dbReference>
<keyword evidence="5" id="KW-1185">Reference proteome</keyword>
<name>A0A6N7S208_9FIRM</name>
<evidence type="ECO:0000313" key="4">
    <source>
        <dbReference type="Proteomes" id="UP000433575"/>
    </source>
</evidence>
<dbReference type="AlphaFoldDB" id="A0A6N7S208"/>
<proteinExistence type="predicted"/>
<evidence type="ECO:0000256" key="1">
    <source>
        <dbReference type="SAM" id="SignalP"/>
    </source>
</evidence>
<keyword evidence="1" id="KW-0732">Signal</keyword>
<comment type="caution">
    <text evidence="2">The sequence shown here is derived from an EMBL/GenBank/DDBJ whole genome shotgun (WGS) entry which is preliminary data.</text>
</comment>
<evidence type="ECO:0008006" key="6">
    <source>
        <dbReference type="Google" id="ProtNLM"/>
    </source>
</evidence>
<accession>A0A6N7S208</accession>
<feature type="signal peptide" evidence="1">
    <location>
        <begin position="1"/>
        <end position="24"/>
    </location>
</feature>
<dbReference type="Proteomes" id="UP000433575">
    <property type="component" value="Unassembled WGS sequence"/>
</dbReference>
<protein>
    <recommendedName>
        <fullName evidence="6">Ig-like domain-containing protein</fullName>
    </recommendedName>
</protein>
<feature type="chain" id="PRO_5026809600" description="Ig-like domain-containing protein" evidence="1">
    <location>
        <begin position="25"/>
        <end position="1176"/>
    </location>
</feature>
<dbReference type="Proteomes" id="UP000480929">
    <property type="component" value="Unassembled WGS sequence"/>
</dbReference>
<dbReference type="EMBL" id="WKPJ01000001">
    <property type="protein sequence ID" value="MSA87887.1"/>
    <property type="molecule type" value="Genomic_DNA"/>
</dbReference>